<dbReference type="SUPFAM" id="SSF116965">
    <property type="entry name" value="Hypothetical protein MPN330"/>
    <property type="match status" value="1"/>
</dbReference>
<evidence type="ECO:0000313" key="2">
    <source>
        <dbReference type="Proteomes" id="UP001596022"/>
    </source>
</evidence>
<dbReference type="RefSeq" id="WP_376845175.1">
    <property type="nucleotide sequence ID" value="NZ_JBHSFW010000001.1"/>
</dbReference>
<dbReference type="Pfam" id="PF14559">
    <property type="entry name" value="TPR_19"/>
    <property type="match status" value="1"/>
</dbReference>
<gene>
    <name evidence="1" type="ORF">ACFO4N_05455</name>
</gene>
<proteinExistence type="predicted"/>
<organism evidence="1 2">
    <name type="scientific">Camelliibacillus cellulosilyticus</name>
    <dbReference type="NCBI Taxonomy" id="2174486"/>
    <lineage>
        <taxon>Bacteria</taxon>
        <taxon>Bacillati</taxon>
        <taxon>Bacillota</taxon>
        <taxon>Bacilli</taxon>
        <taxon>Bacillales</taxon>
        <taxon>Sporolactobacillaceae</taxon>
        <taxon>Camelliibacillus</taxon>
    </lineage>
</organism>
<dbReference type="InterPro" id="IPR011990">
    <property type="entry name" value="TPR-like_helical_dom_sf"/>
</dbReference>
<reference evidence="2" key="1">
    <citation type="journal article" date="2019" name="Int. J. Syst. Evol. Microbiol.">
        <title>The Global Catalogue of Microorganisms (GCM) 10K type strain sequencing project: providing services to taxonomists for standard genome sequencing and annotation.</title>
        <authorList>
            <consortium name="The Broad Institute Genomics Platform"/>
            <consortium name="The Broad Institute Genome Sequencing Center for Infectious Disease"/>
            <person name="Wu L."/>
            <person name="Ma J."/>
        </authorList>
    </citation>
    <scope>NUCLEOTIDE SEQUENCE [LARGE SCALE GENOMIC DNA]</scope>
    <source>
        <strain evidence="2">CGMCC 1.16306</strain>
    </source>
</reference>
<name>A0ABV9GKX2_9BACL</name>
<comment type="caution">
    <text evidence="1">The sequence shown here is derived from an EMBL/GenBank/DDBJ whole genome shotgun (WGS) entry which is preliminary data.</text>
</comment>
<dbReference type="EMBL" id="JBHSFW010000001">
    <property type="protein sequence ID" value="MFC4618174.1"/>
    <property type="molecule type" value="Genomic_DNA"/>
</dbReference>
<accession>A0ABV9GKX2</accession>
<dbReference type="SUPFAM" id="SSF48452">
    <property type="entry name" value="TPR-like"/>
    <property type="match status" value="1"/>
</dbReference>
<keyword evidence="2" id="KW-1185">Reference proteome</keyword>
<dbReference type="Gene3D" id="1.25.40.10">
    <property type="entry name" value="Tetratricopeptide repeat domain"/>
    <property type="match status" value="1"/>
</dbReference>
<evidence type="ECO:0000313" key="1">
    <source>
        <dbReference type="EMBL" id="MFC4618174.1"/>
    </source>
</evidence>
<dbReference type="Proteomes" id="UP001596022">
    <property type="component" value="Unassembled WGS sequence"/>
</dbReference>
<sequence length="340" mass="38894">MNKKRSLDAEGKVVPFPNLKERLLSKAANALKAENHRQALELFEQLERTDPDNAQAAYGMAVCYVELGYYDKAEALTKNMMEKGIGDYFDVLKLHITILIQRKNYEEVLAMVEAVLDEESVPDELIQTLEQLAQFAKTRMSEWRIMEKRQTENAEPSRELTASLASPDQERQWQAFYQAQQLSTPTILPLFRSYLKDKMGDILLKSMMIKDLKERGVTEQLTVEKLGDEYTVDLSAPLFYEPFPEQVQVILREHLESNNPTLYELAIELWGHFIIGAFPIPLEPASPKVWAAACYDMIHKLSGDGEKHNTLLSAFSIHPDEMKAPVRLMEKVENWSAGRA</sequence>
<protein>
    <submittedName>
        <fullName evidence="1">Tetratricopeptide repeat protein</fullName>
    </submittedName>
</protein>